<dbReference type="InterPro" id="IPR001296">
    <property type="entry name" value="Glyco_trans_1"/>
</dbReference>
<feature type="domain" description="Glycosyl transferase family 1" evidence="1">
    <location>
        <begin position="176"/>
        <end position="340"/>
    </location>
</feature>
<accession>A0ABP7MMQ9</accession>
<dbReference type="InterPro" id="IPR028098">
    <property type="entry name" value="Glyco_trans_4-like_N"/>
</dbReference>
<feature type="domain" description="Glycosyltransferase subfamily 4-like N-terminal" evidence="2">
    <location>
        <begin position="14"/>
        <end position="171"/>
    </location>
</feature>
<dbReference type="RefSeq" id="WP_344798704.1">
    <property type="nucleotide sequence ID" value="NZ_BAABBN010000007.1"/>
</dbReference>
<dbReference type="PANTHER" id="PTHR45947:SF3">
    <property type="entry name" value="SULFOQUINOVOSYL TRANSFERASE SQD2"/>
    <property type="match status" value="1"/>
</dbReference>
<dbReference type="InterPro" id="IPR050194">
    <property type="entry name" value="Glycosyltransferase_grp1"/>
</dbReference>
<keyword evidence="4" id="KW-1185">Reference proteome</keyword>
<dbReference type="Pfam" id="PF00534">
    <property type="entry name" value="Glycos_transf_1"/>
    <property type="match status" value="1"/>
</dbReference>
<dbReference type="EMBL" id="BAABBN010000007">
    <property type="protein sequence ID" value="GAA3926545.1"/>
    <property type="molecule type" value="Genomic_DNA"/>
</dbReference>
<evidence type="ECO:0000259" key="2">
    <source>
        <dbReference type="Pfam" id="PF13439"/>
    </source>
</evidence>
<evidence type="ECO:0000313" key="3">
    <source>
        <dbReference type="EMBL" id="GAA3926545.1"/>
    </source>
</evidence>
<organism evidence="3 4">
    <name type="scientific">Litoribacillus peritrichatus</name>
    <dbReference type="NCBI Taxonomy" id="718191"/>
    <lineage>
        <taxon>Bacteria</taxon>
        <taxon>Pseudomonadati</taxon>
        <taxon>Pseudomonadota</taxon>
        <taxon>Gammaproteobacteria</taxon>
        <taxon>Oceanospirillales</taxon>
        <taxon>Oceanospirillaceae</taxon>
        <taxon>Litoribacillus</taxon>
    </lineage>
</organism>
<dbReference type="Proteomes" id="UP001501565">
    <property type="component" value="Unassembled WGS sequence"/>
</dbReference>
<dbReference type="SUPFAM" id="SSF53756">
    <property type="entry name" value="UDP-Glycosyltransferase/glycogen phosphorylase"/>
    <property type="match status" value="1"/>
</dbReference>
<protein>
    <submittedName>
        <fullName evidence="3">Glycosyltransferase family 4 protein</fullName>
    </submittedName>
</protein>
<proteinExistence type="predicted"/>
<reference evidence="4" key="1">
    <citation type="journal article" date="2019" name="Int. J. Syst. Evol. Microbiol.">
        <title>The Global Catalogue of Microorganisms (GCM) 10K type strain sequencing project: providing services to taxonomists for standard genome sequencing and annotation.</title>
        <authorList>
            <consortium name="The Broad Institute Genomics Platform"/>
            <consortium name="The Broad Institute Genome Sequencing Center for Infectious Disease"/>
            <person name="Wu L."/>
            <person name="Ma J."/>
        </authorList>
    </citation>
    <scope>NUCLEOTIDE SEQUENCE [LARGE SCALE GENOMIC DNA]</scope>
    <source>
        <strain evidence="4">JCM 17551</strain>
    </source>
</reference>
<dbReference type="Pfam" id="PF13439">
    <property type="entry name" value="Glyco_transf_4"/>
    <property type="match status" value="1"/>
</dbReference>
<dbReference type="Gene3D" id="3.40.50.2000">
    <property type="entry name" value="Glycogen Phosphorylase B"/>
    <property type="match status" value="2"/>
</dbReference>
<comment type="caution">
    <text evidence="3">The sequence shown here is derived from an EMBL/GenBank/DDBJ whole genome shotgun (WGS) entry which is preliminary data.</text>
</comment>
<dbReference type="PANTHER" id="PTHR45947">
    <property type="entry name" value="SULFOQUINOVOSYL TRANSFERASE SQD2"/>
    <property type="match status" value="1"/>
</dbReference>
<name>A0ABP7MMQ9_9GAMM</name>
<evidence type="ECO:0000259" key="1">
    <source>
        <dbReference type="Pfam" id="PF00534"/>
    </source>
</evidence>
<gene>
    <name evidence="3" type="ORF">GCM10022277_23290</name>
</gene>
<sequence>MKVIMVSNEFPPSIGGVQTHVYELSKAMVRLGHQVAVVTRLSDSALAIQEVMDGVAVFRVKLSNNHMLYDFKLHRLLQKMIDKEGYQAVHIHGMRPLKACKKLSVPVVFTNHTSSFLKRVTKGPKVLHKMKKQLDIAQQIFAPSDELVEATKKTGYQGPTSFISNGVDINRFYPVKSELRKELGIPESAFVAVLARRLVEKNGVLYFAKAIVKANQPDLHVIVAGDGADRSAFEKIITEGGCTDKVHFLGGVDNQKMPEVFSAGDVSVLPSLMEATSIAGLEAMACGLPLIGTNVGGIPVIIQDGETGILVEPKSPEQLADALVSLCNNRPLVTRLGENSLNSAKHDFSWDVIAEKTIRLTFNSAT</sequence>
<evidence type="ECO:0000313" key="4">
    <source>
        <dbReference type="Proteomes" id="UP001501565"/>
    </source>
</evidence>
<dbReference type="CDD" id="cd03801">
    <property type="entry name" value="GT4_PimA-like"/>
    <property type="match status" value="1"/>
</dbReference>